<gene>
    <name evidence="2" type="ORF">ElyMa_003291400</name>
</gene>
<dbReference type="AlphaFoldDB" id="A0AAV4JCU4"/>
<keyword evidence="3" id="KW-1185">Reference proteome</keyword>
<protein>
    <submittedName>
        <fullName evidence="2">Uncharacterized protein</fullName>
    </submittedName>
</protein>
<dbReference type="Proteomes" id="UP000762676">
    <property type="component" value="Unassembled WGS sequence"/>
</dbReference>
<sequence length="159" mass="16752">MDLNDAPVGTVLSGTGQVLEQEVPIAGHSGIEPSNSSTLQPACMHPSGETTTTPTFTSSSSTTALTSSVPRHRPVSPSPLLPSSTTNPYSPSPLDSHTAEEDNDPPAPVMQSRTFQKVQQELEAQQEEESNNNNNSSESNSSSISSSVNISMHGFCRVV</sequence>
<reference evidence="2 3" key="1">
    <citation type="journal article" date="2021" name="Elife">
        <title>Chloroplast acquisition without the gene transfer in kleptoplastic sea slugs, Plakobranchus ocellatus.</title>
        <authorList>
            <person name="Maeda T."/>
            <person name="Takahashi S."/>
            <person name="Yoshida T."/>
            <person name="Shimamura S."/>
            <person name="Takaki Y."/>
            <person name="Nagai Y."/>
            <person name="Toyoda A."/>
            <person name="Suzuki Y."/>
            <person name="Arimoto A."/>
            <person name="Ishii H."/>
            <person name="Satoh N."/>
            <person name="Nishiyama T."/>
            <person name="Hasebe M."/>
            <person name="Maruyama T."/>
            <person name="Minagawa J."/>
            <person name="Obokata J."/>
            <person name="Shigenobu S."/>
        </authorList>
    </citation>
    <scope>NUCLEOTIDE SEQUENCE [LARGE SCALE GENOMIC DNA]</scope>
</reference>
<evidence type="ECO:0000256" key="1">
    <source>
        <dbReference type="SAM" id="MobiDB-lite"/>
    </source>
</evidence>
<feature type="compositionally biased region" description="Low complexity" evidence="1">
    <location>
        <begin position="50"/>
        <end position="69"/>
    </location>
</feature>
<organism evidence="2 3">
    <name type="scientific">Elysia marginata</name>
    <dbReference type="NCBI Taxonomy" id="1093978"/>
    <lineage>
        <taxon>Eukaryota</taxon>
        <taxon>Metazoa</taxon>
        <taxon>Spiralia</taxon>
        <taxon>Lophotrochozoa</taxon>
        <taxon>Mollusca</taxon>
        <taxon>Gastropoda</taxon>
        <taxon>Heterobranchia</taxon>
        <taxon>Euthyneura</taxon>
        <taxon>Panpulmonata</taxon>
        <taxon>Sacoglossa</taxon>
        <taxon>Placobranchoidea</taxon>
        <taxon>Plakobranchidae</taxon>
        <taxon>Elysia</taxon>
    </lineage>
</organism>
<feature type="region of interest" description="Disordered" evidence="1">
    <location>
        <begin position="22"/>
        <end position="148"/>
    </location>
</feature>
<feature type="compositionally biased region" description="Low complexity" evidence="1">
    <location>
        <begin position="131"/>
        <end position="148"/>
    </location>
</feature>
<dbReference type="EMBL" id="BMAT01006761">
    <property type="protein sequence ID" value="GFS19508.1"/>
    <property type="molecule type" value="Genomic_DNA"/>
</dbReference>
<evidence type="ECO:0000313" key="3">
    <source>
        <dbReference type="Proteomes" id="UP000762676"/>
    </source>
</evidence>
<comment type="caution">
    <text evidence="2">The sequence shown here is derived from an EMBL/GenBank/DDBJ whole genome shotgun (WGS) entry which is preliminary data.</text>
</comment>
<accession>A0AAV4JCU4</accession>
<evidence type="ECO:0000313" key="2">
    <source>
        <dbReference type="EMBL" id="GFS19508.1"/>
    </source>
</evidence>
<proteinExistence type="predicted"/>
<name>A0AAV4JCU4_9GAST</name>
<feature type="compositionally biased region" description="Low complexity" evidence="1">
    <location>
        <begin position="81"/>
        <end position="93"/>
    </location>
</feature>
<feature type="compositionally biased region" description="Polar residues" evidence="1">
    <location>
        <begin position="111"/>
        <end position="123"/>
    </location>
</feature>